<feature type="domain" description="Fringe-like glycosyltransferase" evidence="12">
    <location>
        <begin position="29"/>
        <end position="136"/>
    </location>
</feature>
<dbReference type="Pfam" id="PF02434">
    <property type="entry name" value="Fringe"/>
    <property type="match status" value="1"/>
</dbReference>
<evidence type="ECO:0000256" key="3">
    <source>
        <dbReference type="ARBA" id="ARBA00006462"/>
    </source>
</evidence>
<comment type="pathway">
    <text evidence="2">Protein modification; protein glycosylation.</text>
</comment>
<evidence type="ECO:0000256" key="11">
    <source>
        <dbReference type="ARBA" id="ARBA00023136"/>
    </source>
</evidence>
<gene>
    <name evidence="13" type="ORF">V5799_004783</name>
</gene>
<dbReference type="InterPro" id="IPR003378">
    <property type="entry name" value="Fringe-like_glycosylTrfase"/>
</dbReference>
<keyword evidence="14" id="KW-1185">Reference proteome</keyword>
<evidence type="ECO:0000256" key="5">
    <source>
        <dbReference type="ARBA" id="ARBA00022676"/>
    </source>
</evidence>
<evidence type="ECO:0000256" key="7">
    <source>
        <dbReference type="ARBA" id="ARBA00022692"/>
    </source>
</evidence>
<reference evidence="13 14" key="1">
    <citation type="journal article" date="2023" name="Arcadia Sci">
        <title>De novo assembly of a long-read Amblyomma americanum tick genome.</title>
        <authorList>
            <person name="Chou S."/>
            <person name="Poskanzer K.E."/>
            <person name="Rollins M."/>
            <person name="Thuy-Boun P.S."/>
        </authorList>
    </citation>
    <scope>NUCLEOTIDE SEQUENCE [LARGE SCALE GENOMIC DNA]</scope>
    <source>
        <strain evidence="13">F_SG_1</strain>
        <tissue evidence="13">Salivary glands</tissue>
    </source>
</reference>
<evidence type="ECO:0000256" key="8">
    <source>
        <dbReference type="ARBA" id="ARBA00022741"/>
    </source>
</evidence>
<protein>
    <recommendedName>
        <fullName evidence="4">N-acetylgalactosaminide beta-1,3-galactosyltransferase</fullName>
        <ecNumber evidence="4">2.4.1.122</ecNumber>
    </recommendedName>
</protein>
<evidence type="ECO:0000256" key="1">
    <source>
        <dbReference type="ARBA" id="ARBA00004606"/>
    </source>
</evidence>
<dbReference type="AlphaFoldDB" id="A0AAQ4D545"/>
<dbReference type="InterPro" id="IPR026050">
    <property type="entry name" value="C1GALT1/C1GALT1_chp1"/>
</dbReference>
<dbReference type="Proteomes" id="UP001321473">
    <property type="component" value="Unassembled WGS sequence"/>
</dbReference>
<dbReference type="EC" id="2.4.1.122" evidence="4"/>
<evidence type="ECO:0000259" key="12">
    <source>
        <dbReference type="Pfam" id="PF02434"/>
    </source>
</evidence>
<keyword evidence="8" id="KW-0547">Nucleotide-binding</keyword>
<keyword evidence="5" id="KW-0328">Glycosyltransferase</keyword>
<dbReference type="PANTHER" id="PTHR23033">
    <property type="entry name" value="BETA1,3-GALACTOSYLTRANSFERASE"/>
    <property type="match status" value="1"/>
</dbReference>
<evidence type="ECO:0000313" key="13">
    <source>
        <dbReference type="EMBL" id="KAK8757585.1"/>
    </source>
</evidence>
<dbReference type="Gene3D" id="3.90.550.50">
    <property type="match status" value="1"/>
</dbReference>
<keyword evidence="10" id="KW-1133">Transmembrane helix</keyword>
<keyword evidence="7" id="KW-0812">Transmembrane</keyword>
<dbReference type="PANTHER" id="PTHR23033:SF14">
    <property type="entry name" value="GLYCOPROTEIN-N-ACETYLGALACTOSAMINE 3-BETA-GALACTOSYLTRANSFERASE 1-RELATED"/>
    <property type="match status" value="1"/>
</dbReference>
<dbReference type="GO" id="GO:0000166">
    <property type="term" value="F:nucleotide binding"/>
    <property type="evidence" value="ECO:0007669"/>
    <property type="project" value="UniProtKB-KW"/>
</dbReference>
<evidence type="ECO:0000256" key="9">
    <source>
        <dbReference type="ARBA" id="ARBA00022968"/>
    </source>
</evidence>
<dbReference type="GO" id="GO:0016020">
    <property type="term" value="C:membrane"/>
    <property type="evidence" value="ECO:0007669"/>
    <property type="project" value="UniProtKB-SubCell"/>
</dbReference>
<keyword evidence="9" id="KW-0735">Signal-anchor</keyword>
<keyword evidence="11" id="KW-0472">Membrane</keyword>
<evidence type="ECO:0000256" key="4">
    <source>
        <dbReference type="ARBA" id="ARBA00012557"/>
    </source>
</evidence>
<evidence type="ECO:0000256" key="10">
    <source>
        <dbReference type="ARBA" id="ARBA00022989"/>
    </source>
</evidence>
<comment type="similarity">
    <text evidence="3">Belongs to the glycosyltransferase 31 family. Beta3-Gal-T subfamily.</text>
</comment>
<sequence length="227" mass="25840">MSSSRQGAAVELSVAEERKALWAKTKAALVELHAKHLTKYEWFLKADDDTYVIVENLRFFLLDKDPSQPLYFGYPFRVIVPGGYVSGGAGYVLSREALRRVVEQGLMQGRCRPDGSSPEDAELGRCLKNVGAIRVETRDVLGRNRFFPLAIEHFLAASALPRTWWIWRYSMHPVQTGKNCCSDTAVAFHYVRPQSMYLFEYLLYHAKVLGGPDERIHLRQLPPPPEL</sequence>
<evidence type="ECO:0000256" key="6">
    <source>
        <dbReference type="ARBA" id="ARBA00022679"/>
    </source>
</evidence>
<name>A0AAQ4D545_AMBAM</name>
<comment type="subcellular location">
    <subcellularLocation>
        <location evidence="1">Membrane</location>
        <topology evidence="1">Single-pass type II membrane protein</topology>
    </subcellularLocation>
</comment>
<evidence type="ECO:0000256" key="2">
    <source>
        <dbReference type="ARBA" id="ARBA00004922"/>
    </source>
</evidence>
<organism evidence="13 14">
    <name type="scientific">Amblyomma americanum</name>
    <name type="common">Lone star tick</name>
    <dbReference type="NCBI Taxonomy" id="6943"/>
    <lineage>
        <taxon>Eukaryota</taxon>
        <taxon>Metazoa</taxon>
        <taxon>Ecdysozoa</taxon>
        <taxon>Arthropoda</taxon>
        <taxon>Chelicerata</taxon>
        <taxon>Arachnida</taxon>
        <taxon>Acari</taxon>
        <taxon>Parasitiformes</taxon>
        <taxon>Ixodida</taxon>
        <taxon>Ixodoidea</taxon>
        <taxon>Ixodidae</taxon>
        <taxon>Amblyomminae</taxon>
        <taxon>Amblyomma</taxon>
    </lineage>
</organism>
<comment type="caution">
    <text evidence="13">The sequence shown here is derived from an EMBL/GenBank/DDBJ whole genome shotgun (WGS) entry which is preliminary data.</text>
</comment>
<accession>A0AAQ4D545</accession>
<keyword evidence="6" id="KW-0808">Transferase</keyword>
<proteinExistence type="inferred from homology"/>
<dbReference type="GO" id="GO:0016263">
    <property type="term" value="F:glycoprotein-N-acetylgalactosamine 3-beta-galactosyltransferase activity"/>
    <property type="evidence" value="ECO:0007669"/>
    <property type="project" value="UniProtKB-EC"/>
</dbReference>
<evidence type="ECO:0000313" key="14">
    <source>
        <dbReference type="Proteomes" id="UP001321473"/>
    </source>
</evidence>
<dbReference type="EMBL" id="JARKHS020035069">
    <property type="protein sequence ID" value="KAK8757585.1"/>
    <property type="molecule type" value="Genomic_DNA"/>
</dbReference>